<evidence type="ECO:0000259" key="1">
    <source>
        <dbReference type="Pfam" id="PF14111"/>
    </source>
</evidence>
<protein>
    <recommendedName>
        <fullName evidence="1">DUF4283 domain-containing protein</fullName>
    </recommendedName>
</protein>
<proteinExistence type="predicted"/>
<dbReference type="EMBL" id="QGKX02000088">
    <property type="protein sequence ID" value="KAF3587150.1"/>
    <property type="molecule type" value="Genomic_DNA"/>
</dbReference>
<accession>A0A8S9S1Y1</accession>
<evidence type="ECO:0000313" key="2">
    <source>
        <dbReference type="EMBL" id="KAF3587150.1"/>
    </source>
</evidence>
<gene>
    <name evidence="2" type="ORF">F2Q69_00030033</name>
</gene>
<feature type="domain" description="DUF4283" evidence="1">
    <location>
        <begin position="56"/>
        <end position="104"/>
    </location>
</feature>
<reference evidence="2" key="1">
    <citation type="submission" date="2019-12" db="EMBL/GenBank/DDBJ databases">
        <title>Genome sequencing and annotation of Brassica cretica.</title>
        <authorList>
            <person name="Studholme D.J."/>
            <person name="Sarris P."/>
        </authorList>
    </citation>
    <scope>NUCLEOTIDE SEQUENCE</scope>
    <source>
        <strain evidence="2">PFS-109/04</strain>
        <tissue evidence="2">Leaf</tissue>
    </source>
</reference>
<dbReference type="Pfam" id="PF14111">
    <property type="entry name" value="DUF4283"/>
    <property type="match status" value="1"/>
</dbReference>
<comment type="caution">
    <text evidence="2">The sequence shown here is derived from an EMBL/GenBank/DDBJ whole genome shotgun (WGS) entry which is preliminary data.</text>
</comment>
<dbReference type="AlphaFoldDB" id="A0A8S9S1Y1"/>
<organism evidence="2 3">
    <name type="scientific">Brassica cretica</name>
    <name type="common">Mustard</name>
    <dbReference type="NCBI Taxonomy" id="69181"/>
    <lineage>
        <taxon>Eukaryota</taxon>
        <taxon>Viridiplantae</taxon>
        <taxon>Streptophyta</taxon>
        <taxon>Embryophyta</taxon>
        <taxon>Tracheophyta</taxon>
        <taxon>Spermatophyta</taxon>
        <taxon>Magnoliopsida</taxon>
        <taxon>eudicotyledons</taxon>
        <taxon>Gunneridae</taxon>
        <taxon>Pentapetalae</taxon>
        <taxon>rosids</taxon>
        <taxon>malvids</taxon>
        <taxon>Brassicales</taxon>
        <taxon>Brassicaceae</taxon>
        <taxon>Brassiceae</taxon>
        <taxon>Brassica</taxon>
    </lineage>
</organism>
<evidence type="ECO:0000313" key="3">
    <source>
        <dbReference type="Proteomes" id="UP000712600"/>
    </source>
</evidence>
<dbReference type="Proteomes" id="UP000712600">
    <property type="component" value="Unassembled WGS sequence"/>
</dbReference>
<sequence length="293" mass="33300">MRGGYFAEKESYSAIETDALSEAIQPEFEIKDGVADVSIPEELLVDVDPLWKFLVASKIDIQFIGKKTVLFRVEDAHVRSKIIRRKFWHISEVSLMLNEWTPETAKAPPDLSAMPLWVDLLKLKEGVLVEVNLENPLSKKIYFKGKEGQDVTDCQLEIPVEILKKPHEKEQVVKDFGKDLRLFLNNLSSGTEPEKWVTMGGQSHNSSQGTKLVGKGAIIDWEGFEFAGLKLLKLCQLCYGGRWIFLEVLGDVACSDRFWRPENSKKLLGGFRDTSEVERDKEFFLIIEGNTSF</sequence>
<name>A0A8S9S1Y1_BRACR</name>
<dbReference type="InterPro" id="IPR025558">
    <property type="entry name" value="DUF4283"/>
</dbReference>